<dbReference type="CDD" id="cd07205">
    <property type="entry name" value="Pat_PNPLA6_PNPLA7_NTE1_like"/>
    <property type="match status" value="1"/>
</dbReference>
<dbReference type="SUPFAM" id="SSF52151">
    <property type="entry name" value="FabD/lysophospholipase-like"/>
    <property type="match status" value="1"/>
</dbReference>
<accession>A0A660SLI3</accession>
<proteinExistence type="predicted"/>
<protein>
    <recommendedName>
        <fullName evidence="5">PNPLA domain-containing protein</fullName>
    </recommendedName>
</protein>
<dbReference type="InterPro" id="IPR002641">
    <property type="entry name" value="PNPLA_dom"/>
</dbReference>
<feature type="active site" description="Nucleophile" evidence="4">
    <location>
        <position position="57"/>
    </location>
</feature>
<evidence type="ECO:0000256" key="3">
    <source>
        <dbReference type="ARBA" id="ARBA00023098"/>
    </source>
</evidence>
<evidence type="ECO:0000256" key="2">
    <source>
        <dbReference type="ARBA" id="ARBA00022963"/>
    </source>
</evidence>
<feature type="short sequence motif" description="DGA/G" evidence="4">
    <location>
        <begin position="203"/>
        <end position="205"/>
    </location>
</feature>
<dbReference type="PROSITE" id="PS51635">
    <property type="entry name" value="PNPLA"/>
    <property type="match status" value="1"/>
</dbReference>
<reference evidence="6 7" key="1">
    <citation type="submission" date="2018-06" db="EMBL/GenBank/DDBJ databases">
        <title>Extensive metabolic versatility and redundancy in microbially diverse, dynamic hydrothermal sediments.</title>
        <authorList>
            <person name="Dombrowski N."/>
            <person name="Teske A."/>
            <person name="Baker B.J."/>
        </authorList>
    </citation>
    <scope>NUCLEOTIDE SEQUENCE [LARGE SCALE GENOMIC DNA]</scope>
    <source>
        <strain evidence="6">B10_G13</strain>
    </source>
</reference>
<evidence type="ECO:0000313" key="6">
    <source>
        <dbReference type="EMBL" id="RKX71362.1"/>
    </source>
</evidence>
<dbReference type="EMBL" id="QNBD01000094">
    <property type="protein sequence ID" value="RKX71362.1"/>
    <property type="molecule type" value="Genomic_DNA"/>
</dbReference>
<dbReference type="Gene3D" id="3.10.20.310">
    <property type="entry name" value="membrane protein fhac"/>
    <property type="match status" value="1"/>
</dbReference>
<dbReference type="Gene3D" id="3.40.1090.10">
    <property type="entry name" value="Cytosolic phospholipase A2 catalytic domain"/>
    <property type="match status" value="2"/>
</dbReference>
<name>A0A660SLI3_UNCT6</name>
<comment type="caution">
    <text evidence="6">The sequence shown here is derived from an EMBL/GenBank/DDBJ whole genome shotgun (WGS) entry which is preliminary data.</text>
</comment>
<dbReference type="InterPro" id="IPR016035">
    <property type="entry name" value="Acyl_Trfase/lysoPLipase"/>
</dbReference>
<dbReference type="InterPro" id="IPR050301">
    <property type="entry name" value="NTE"/>
</dbReference>
<organism evidence="6 7">
    <name type="scientific">candidate division TA06 bacterium</name>
    <dbReference type="NCBI Taxonomy" id="2250710"/>
    <lineage>
        <taxon>Bacteria</taxon>
        <taxon>Bacteria division TA06</taxon>
    </lineage>
</organism>
<feature type="active site" description="Proton acceptor" evidence="4">
    <location>
        <position position="203"/>
    </location>
</feature>
<evidence type="ECO:0000256" key="4">
    <source>
        <dbReference type="PROSITE-ProRule" id="PRU01161"/>
    </source>
</evidence>
<dbReference type="Proteomes" id="UP000271125">
    <property type="component" value="Unassembled WGS sequence"/>
</dbReference>
<feature type="short sequence motif" description="GXSXG" evidence="4">
    <location>
        <begin position="55"/>
        <end position="59"/>
    </location>
</feature>
<gene>
    <name evidence="6" type="ORF">DRP43_02550</name>
</gene>
<comment type="caution">
    <text evidence="4">Lacks conserved residue(s) required for the propagation of feature annotation.</text>
</comment>
<sequence length="735" mass="84490">MKNKLFLIILILPFVLSGEMKIGLALGGGSARGLAHIGVLKALEENNIPIDYIGGTSMGAIIGALWASGYSAVEIESIFVRTDIQNWFFETPILKRRPINYNLNLYPVFLSLEIKKGKFILPQSIVSDKILNLKMYRYFSEIDNAIQGDFRKLWKPFLCISSDIYSNKLLVFTKGKLTRTVRASMAIPIVFSPIESNNEILFDGGLYNNLPTDIIKDTFKTDYVISVDVSSDKKSLKRADLNIIDISFSMIDLLTKGVSIDSIKKYGSYIRPDVGKYNGSEFNKVEELIKLGYDAALKVIPKIITDIERREKYTDNRKEMIENYVSFDSCIMKNLAITANNKFQYVIISNAINITPGSKFSFRKLENGIFKLYSMGIFKEIEPEIECKNDSTLNLTLRAKAVKKDIVGIGGFYNNTAGVNIYSKYERCNLFDKGGFVSLYGFVGNYIKGVASNLIFPSLIYTNYTASFYYNYLIYKYYNVWSNYYNYHYNSNLDFLIGYNINDKSIISLFMGFKYKKIPDMSLFKTYIGLYLINYNMSILDFNSNGNKINLSISFNFPYIDYSDISTDNINLAETYIKVVGDYLRSIRITDNINIRISSEFSILSELYKNQVLPDNVVADYIFLKPIESFDYLYDRSLMEKYEGGIGIATRYYFNKIIYLQNKNRFYMGSNTIVSYSPIYLYGTSLDFGFTNLFGKLQIGLEYIYISRDLYREHKFYFNISVGNSMDKIDIIDKF</sequence>
<dbReference type="GO" id="GO:0016042">
    <property type="term" value="P:lipid catabolic process"/>
    <property type="evidence" value="ECO:0007669"/>
    <property type="project" value="UniProtKB-UniRule"/>
</dbReference>
<dbReference type="PANTHER" id="PTHR14226:SF29">
    <property type="entry name" value="NEUROPATHY TARGET ESTERASE SWS"/>
    <property type="match status" value="1"/>
</dbReference>
<dbReference type="PANTHER" id="PTHR14226">
    <property type="entry name" value="NEUROPATHY TARGET ESTERASE/SWISS CHEESE D.MELANOGASTER"/>
    <property type="match status" value="1"/>
</dbReference>
<evidence type="ECO:0000313" key="7">
    <source>
        <dbReference type="Proteomes" id="UP000271125"/>
    </source>
</evidence>
<keyword evidence="1 4" id="KW-0378">Hydrolase</keyword>
<dbReference type="Pfam" id="PF01734">
    <property type="entry name" value="Patatin"/>
    <property type="match status" value="1"/>
</dbReference>
<feature type="domain" description="PNPLA" evidence="5">
    <location>
        <begin position="24"/>
        <end position="216"/>
    </location>
</feature>
<keyword evidence="3 4" id="KW-0443">Lipid metabolism</keyword>
<keyword evidence="2 4" id="KW-0442">Lipid degradation</keyword>
<evidence type="ECO:0000259" key="5">
    <source>
        <dbReference type="PROSITE" id="PS51635"/>
    </source>
</evidence>
<dbReference type="GO" id="GO:0016787">
    <property type="term" value="F:hydrolase activity"/>
    <property type="evidence" value="ECO:0007669"/>
    <property type="project" value="UniProtKB-UniRule"/>
</dbReference>
<evidence type="ECO:0000256" key="1">
    <source>
        <dbReference type="ARBA" id="ARBA00022801"/>
    </source>
</evidence>
<dbReference type="AlphaFoldDB" id="A0A660SLI3"/>